<evidence type="ECO:0000259" key="3">
    <source>
        <dbReference type="PROSITE" id="PS50006"/>
    </source>
</evidence>
<feature type="compositionally biased region" description="Basic residues" evidence="2">
    <location>
        <begin position="541"/>
        <end position="560"/>
    </location>
</feature>
<evidence type="ECO:0000259" key="4">
    <source>
        <dbReference type="PROSITE" id="PS50020"/>
    </source>
</evidence>
<dbReference type="OrthoDB" id="444265at2759"/>
<reference evidence="5" key="1">
    <citation type="submission" date="2022-10" db="EMBL/GenBank/DDBJ databases">
        <authorList>
            <person name="Chen Y."/>
            <person name="Dougan E. K."/>
            <person name="Chan C."/>
            <person name="Rhodes N."/>
            <person name="Thang M."/>
        </authorList>
    </citation>
    <scope>NUCLEOTIDE SEQUENCE</scope>
</reference>
<feature type="compositionally biased region" description="Basic and acidic residues" evidence="2">
    <location>
        <begin position="145"/>
        <end position="201"/>
    </location>
</feature>
<dbReference type="InterPro" id="IPR000253">
    <property type="entry name" value="FHA_dom"/>
</dbReference>
<dbReference type="InterPro" id="IPR036020">
    <property type="entry name" value="WW_dom_sf"/>
</dbReference>
<feature type="domain" description="FHA" evidence="3">
    <location>
        <begin position="326"/>
        <end position="375"/>
    </location>
</feature>
<feature type="compositionally biased region" description="Basic residues" evidence="2">
    <location>
        <begin position="594"/>
        <end position="609"/>
    </location>
</feature>
<keyword evidence="1" id="KW-0175">Coiled coil</keyword>
<feature type="compositionally biased region" description="Basic and acidic residues" evidence="2">
    <location>
        <begin position="90"/>
        <end position="101"/>
    </location>
</feature>
<sequence length="609" mass="69400">MVKTKKLRAAGSHRSADSKGLPPGWIRVESRSKPGAYFYAHPATKRTQAEHPGERHISSKRPEGPRRRKTEGEAEEPGVSPLDVEDFEDPADKAERLRQEAEEAEAAEAARQEMVRQQRAAKRALLKEADKEKQEDEGGSEEEKELVSKEELAKWKQDEERREREEAEAERRRKEEEERRIKEEEKRRKEEERRREEEEQRIEAERIALWKARTEMARKEAEFEWAMSRERQKKEESDKIQLEAERVRQALLERKKLESEEEKKKAEADLRKKAEAERLRREAAANSQKNQRIEEPSDHIEAPCFDVFKGGERIGRFILSPTQTTWTIGRCPPIDIRAGHETVSRKHAQVNRQGCFTFLQDLGSAHGTLLNGQKLVKNTLERLCSGDNLRFGGSSRIYVYREPSTAIQINRGIRPVQVTIEQDIPEPALDSPKQAPALPGKPIVPIVPIVQPDESLATRPPAVTKLTMEHSPPAQAEAPAFESEMAVSGAEMLQQRQVPQIESAKTALKPEAEVKPEVQKPQKEGRKSKKSASSSSSTSSGKKKKKRRKSSKSKSRRKKSSSSSSSTSSRDKKRKESSKKKRRKSSSTSASTDKKRKKRKSRSKRKSSS</sequence>
<feature type="region of interest" description="Disordered" evidence="2">
    <location>
        <begin position="1"/>
        <end position="201"/>
    </location>
</feature>
<dbReference type="CDD" id="cd00201">
    <property type="entry name" value="WW"/>
    <property type="match status" value="1"/>
</dbReference>
<dbReference type="PROSITE" id="PS50020">
    <property type="entry name" value="WW_DOMAIN_2"/>
    <property type="match status" value="1"/>
</dbReference>
<dbReference type="SUPFAM" id="SSF51045">
    <property type="entry name" value="WW domain"/>
    <property type="match status" value="1"/>
</dbReference>
<evidence type="ECO:0000256" key="2">
    <source>
        <dbReference type="SAM" id="MobiDB-lite"/>
    </source>
</evidence>
<organism evidence="5">
    <name type="scientific">Cladocopium goreaui</name>
    <dbReference type="NCBI Taxonomy" id="2562237"/>
    <lineage>
        <taxon>Eukaryota</taxon>
        <taxon>Sar</taxon>
        <taxon>Alveolata</taxon>
        <taxon>Dinophyceae</taxon>
        <taxon>Suessiales</taxon>
        <taxon>Symbiodiniaceae</taxon>
        <taxon>Cladocopium</taxon>
    </lineage>
</organism>
<dbReference type="SUPFAM" id="SSF49879">
    <property type="entry name" value="SMAD/FHA domain"/>
    <property type="match status" value="1"/>
</dbReference>
<feature type="compositionally biased region" description="Basic and acidic residues" evidence="2">
    <location>
        <begin position="508"/>
        <end position="525"/>
    </location>
</feature>
<proteinExistence type="predicted"/>
<evidence type="ECO:0000313" key="6">
    <source>
        <dbReference type="EMBL" id="CAL1153156.1"/>
    </source>
</evidence>
<dbReference type="EMBL" id="CAMXCT010002678">
    <property type="protein sequence ID" value="CAI3999781.1"/>
    <property type="molecule type" value="Genomic_DNA"/>
</dbReference>
<dbReference type="Pfam" id="PF00498">
    <property type="entry name" value="FHA"/>
    <property type="match status" value="1"/>
</dbReference>
<dbReference type="PANTHER" id="PTHR23308">
    <property type="entry name" value="NUCLEAR INHIBITOR OF PROTEIN PHOSPHATASE-1"/>
    <property type="match status" value="1"/>
</dbReference>
<dbReference type="InterPro" id="IPR001202">
    <property type="entry name" value="WW_dom"/>
</dbReference>
<dbReference type="InterPro" id="IPR008984">
    <property type="entry name" value="SMAD_FHA_dom_sf"/>
</dbReference>
<name>A0A9P1CYP7_9DINO</name>
<keyword evidence="8" id="KW-1185">Reference proteome</keyword>
<feature type="compositionally biased region" description="Basic and acidic residues" evidence="2">
    <location>
        <begin position="47"/>
        <end position="65"/>
    </location>
</feature>
<evidence type="ECO:0000313" key="7">
    <source>
        <dbReference type="EMBL" id="CAL4787093.1"/>
    </source>
</evidence>
<feature type="domain" description="WW" evidence="4">
    <location>
        <begin position="19"/>
        <end position="54"/>
    </location>
</feature>
<feature type="region of interest" description="Disordered" evidence="2">
    <location>
        <begin position="277"/>
        <end position="296"/>
    </location>
</feature>
<evidence type="ECO:0000313" key="8">
    <source>
        <dbReference type="Proteomes" id="UP001152797"/>
    </source>
</evidence>
<dbReference type="SMART" id="SM00240">
    <property type="entry name" value="FHA"/>
    <property type="match status" value="1"/>
</dbReference>
<comment type="caution">
    <text evidence="5">The sequence shown here is derived from an EMBL/GenBank/DDBJ whole genome shotgun (WGS) entry which is preliminary data.</text>
</comment>
<feature type="coiled-coil region" evidence="1">
    <location>
        <begin position="240"/>
        <end position="277"/>
    </location>
</feature>
<dbReference type="EMBL" id="CAMXCT030002678">
    <property type="protein sequence ID" value="CAL4787093.1"/>
    <property type="molecule type" value="Genomic_DNA"/>
</dbReference>
<feature type="region of interest" description="Disordered" evidence="2">
    <location>
        <begin position="505"/>
        <end position="609"/>
    </location>
</feature>
<reference evidence="6" key="2">
    <citation type="submission" date="2024-04" db="EMBL/GenBank/DDBJ databases">
        <authorList>
            <person name="Chen Y."/>
            <person name="Shah S."/>
            <person name="Dougan E. K."/>
            <person name="Thang M."/>
            <person name="Chan C."/>
        </authorList>
    </citation>
    <scope>NUCLEOTIDE SEQUENCE [LARGE SCALE GENOMIC DNA]</scope>
</reference>
<feature type="compositionally biased region" description="Basic residues" evidence="2">
    <location>
        <begin position="571"/>
        <end position="585"/>
    </location>
</feature>
<dbReference type="AlphaFoldDB" id="A0A9P1CYP7"/>
<dbReference type="PROSITE" id="PS50006">
    <property type="entry name" value="FHA_DOMAIN"/>
    <property type="match status" value="1"/>
</dbReference>
<gene>
    <name evidence="5" type="ORF">C1SCF055_LOCUS25954</name>
</gene>
<dbReference type="EMBL" id="CAMXCT020002678">
    <property type="protein sequence ID" value="CAL1153156.1"/>
    <property type="molecule type" value="Genomic_DNA"/>
</dbReference>
<dbReference type="InterPro" id="IPR050923">
    <property type="entry name" value="Cell_Proc_Reg/RNA_Proc"/>
</dbReference>
<dbReference type="Gene3D" id="2.60.200.20">
    <property type="match status" value="1"/>
</dbReference>
<dbReference type="Proteomes" id="UP001152797">
    <property type="component" value="Unassembled WGS sequence"/>
</dbReference>
<evidence type="ECO:0000256" key="1">
    <source>
        <dbReference type="SAM" id="Coils"/>
    </source>
</evidence>
<feature type="compositionally biased region" description="Basic and acidic residues" evidence="2">
    <location>
        <begin position="125"/>
        <end position="136"/>
    </location>
</feature>
<evidence type="ECO:0000313" key="5">
    <source>
        <dbReference type="EMBL" id="CAI3999781.1"/>
    </source>
</evidence>
<protein>
    <submittedName>
        <fullName evidence="7">Poly [ADP-ribose] polymerase 6</fullName>
    </submittedName>
</protein>
<accession>A0A9P1CYP7</accession>
<feature type="compositionally biased region" description="Low complexity" evidence="2">
    <location>
        <begin position="531"/>
        <end position="540"/>
    </location>
</feature>